<organism evidence="2 3">
    <name type="scientific">Paraglaciecola aquimarina</name>
    <dbReference type="NCBI Taxonomy" id="1235557"/>
    <lineage>
        <taxon>Bacteria</taxon>
        <taxon>Pseudomonadati</taxon>
        <taxon>Pseudomonadota</taxon>
        <taxon>Gammaproteobacteria</taxon>
        <taxon>Alteromonadales</taxon>
        <taxon>Alteromonadaceae</taxon>
        <taxon>Paraglaciecola</taxon>
    </lineage>
</organism>
<dbReference type="InterPro" id="IPR051205">
    <property type="entry name" value="UbiH/COQ6_monooxygenase"/>
</dbReference>
<feature type="domain" description="FAD-binding" evidence="1">
    <location>
        <begin position="2"/>
        <end position="53"/>
    </location>
</feature>
<evidence type="ECO:0000313" key="2">
    <source>
        <dbReference type="EMBL" id="MDU0354338.1"/>
    </source>
</evidence>
<dbReference type="GO" id="GO:0004497">
    <property type="term" value="F:monooxygenase activity"/>
    <property type="evidence" value="ECO:0007669"/>
    <property type="project" value="UniProtKB-KW"/>
</dbReference>
<dbReference type="PRINTS" id="PR00420">
    <property type="entry name" value="RNGMNOXGNASE"/>
</dbReference>
<evidence type="ECO:0000313" key="3">
    <source>
        <dbReference type="Proteomes" id="UP001247805"/>
    </source>
</evidence>
<keyword evidence="2" id="KW-0560">Oxidoreductase</keyword>
<dbReference type="PANTHER" id="PTHR43876">
    <property type="entry name" value="UBIQUINONE BIOSYNTHESIS MONOOXYGENASE COQ6, MITOCHONDRIAL"/>
    <property type="match status" value="1"/>
</dbReference>
<protein>
    <submittedName>
        <fullName evidence="2">FAD-dependent monooxygenase</fullName>
    </submittedName>
</protein>
<accession>A0ABU3SWH5</accession>
<dbReference type="Proteomes" id="UP001247805">
    <property type="component" value="Unassembled WGS sequence"/>
</dbReference>
<dbReference type="EMBL" id="JAWDIO010000002">
    <property type="protein sequence ID" value="MDU0354338.1"/>
    <property type="molecule type" value="Genomic_DNA"/>
</dbReference>
<dbReference type="InterPro" id="IPR018168">
    <property type="entry name" value="Ubi_Hdrlase_CS"/>
</dbReference>
<keyword evidence="3" id="KW-1185">Reference proteome</keyword>
<dbReference type="PANTHER" id="PTHR43876:SF7">
    <property type="entry name" value="UBIQUINONE BIOSYNTHESIS MONOOXYGENASE COQ6, MITOCHONDRIAL"/>
    <property type="match status" value="1"/>
</dbReference>
<dbReference type="Gene3D" id="3.50.50.60">
    <property type="entry name" value="FAD/NAD(P)-binding domain"/>
    <property type="match status" value="1"/>
</dbReference>
<comment type="caution">
    <text evidence="2">The sequence shown here is derived from an EMBL/GenBank/DDBJ whole genome shotgun (WGS) entry which is preliminary data.</text>
</comment>
<gene>
    <name evidence="2" type="ORF">RS130_10710</name>
</gene>
<sequence>MRYARQWLDDRVVIIGDAAHTIHPLAGQGANLGILDAAVLAEQICKTVQQGKDFGLAKNLRPFERWRKTDTVKMIAAMEGFKRLFAGEKTVKKLVRDVGLAVVNQLPHVKQSIVRQAMGLTGELPKLARHRDGKN</sequence>
<dbReference type="Pfam" id="PF01494">
    <property type="entry name" value="FAD_binding_3"/>
    <property type="match status" value="1"/>
</dbReference>
<dbReference type="InterPro" id="IPR036188">
    <property type="entry name" value="FAD/NAD-bd_sf"/>
</dbReference>
<evidence type="ECO:0000259" key="1">
    <source>
        <dbReference type="Pfam" id="PF01494"/>
    </source>
</evidence>
<keyword evidence="2" id="KW-0503">Monooxygenase</keyword>
<name>A0ABU3SWH5_9ALTE</name>
<reference evidence="2 3" key="1">
    <citation type="submission" date="2023-10" db="EMBL/GenBank/DDBJ databases">
        <title>Glaciecola aquimarina strain GGW-M5 nov., isolated from a coastal seawater.</title>
        <authorList>
            <person name="Bayburt H."/>
            <person name="Kim J.M."/>
            <person name="Choi B.J."/>
            <person name="Jeon C.O."/>
        </authorList>
    </citation>
    <scope>NUCLEOTIDE SEQUENCE [LARGE SCALE GENOMIC DNA]</scope>
    <source>
        <strain evidence="2 3">KCTC 32108</strain>
    </source>
</reference>
<dbReference type="SUPFAM" id="SSF51905">
    <property type="entry name" value="FAD/NAD(P)-binding domain"/>
    <property type="match status" value="1"/>
</dbReference>
<dbReference type="InterPro" id="IPR002938">
    <property type="entry name" value="FAD-bd"/>
</dbReference>
<dbReference type="RefSeq" id="WP_316025946.1">
    <property type="nucleotide sequence ID" value="NZ_JAWDIO010000002.1"/>
</dbReference>
<dbReference type="PROSITE" id="PS01304">
    <property type="entry name" value="UBIH"/>
    <property type="match status" value="1"/>
</dbReference>
<proteinExistence type="predicted"/>